<evidence type="ECO:0000313" key="7">
    <source>
        <dbReference type="EMBL" id="MDE8654516.1"/>
    </source>
</evidence>
<dbReference type="Proteomes" id="UP001216253">
    <property type="component" value="Unassembled WGS sequence"/>
</dbReference>
<organism evidence="7 8">
    <name type="scientific">Novosphingobium album</name>
    <name type="common">ex Liu et al. 2023</name>
    <dbReference type="NCBI Taxonomy" id="3031130"/>
    <lineage>
        <taxon>Bacteria</taxon>
        <taxon>Pseudomonadati</taxon>
        <taxon>Pseudomonadota</taxon>
        <taxon>Alphaproteobacteria</taxon>
        <taxon>Sphingomonadales</taxon>
        <taxon>Sphingomonadaceae</taxon>
        <taxon>Novosphingobium</taxon>
    </lineage>
</organism>
<dbReference type="InterPro" id="IPR036390">
    <property type="entry name" value="WH_DNA-bd_sf"/>
</dbReference>
<feature type="region of interest" description="Disordered" evidence="4">
    <location>
        <begin position="1"/>
        <end position="22"/>
    </location>
</feature>
<dbReference type="SUPFAM" id="SSF46785">
    <property type="entry name" value="Winged helix' DNA-binding domain"/>
    <property type="match status" value="1"/>
</dbReference>
<dbReference type="SMART" id="SM00346">
    <property type="entry name" value="HTH_ICLR"/>
    <property type="match status" value="1"/>
</dbReference>
<dbReference type="Pfam" id="PF01614">
    <property type="entry name" value="IclR_C"/>
    <property type="match status" value="1"/>
</dbReference>
<dbReference type="InterPro" id="IPR036388">
    <property type="entry name" value="WH-like_DNA-bd_sf"/>
</dbReference>
<keyword evidence="1" id="KW-0805">Transcription regulation</keyword>
<evidence type="ECO:0000313" key="8">
    <source>
        <dbReference type="Proteomes" id="UP001216253"/>
    </source>
</evidence>
<dbReference type="InterPro" id="IPR005471">
    <property type="entry name" value="Tscrpt_reg_IclR_N"/>
</dbReference>
<dbReference type="Gene3D" id="1.10.10.10">
    <property type="entry name" value="Winged helix-like DNA-binding domain superfamily/Winged helix DNA-binding domain"/>
    <property type="match status" value="1"/>
</dbReference>
<feature type="domain" description="IclR-ED" evidence="6">
    <location>
        <begin position="101"/>
        <end position="281"/>
    </location>
</feature>
<dbReference type="EMBL" id="JARESE010000085">
    <property type="protein sequence ID" value="MDE8654516.1"/>
    <property type="molecule type" value="Genomic_DNA"/>
</dbReference>
<proteinExistence type="predicted"/>
<sequence length="281" mass="30591">MSTAGETKGVTRNAAREPRKARAATVADARRVEVKTLVKPVSNAINILRFLAAEGRPATSTQIARHLGINASTCFNILRTLAHEGMVSFDNVAKTYGIGLELGKLAGTALQQGERLSAARPLLHDFAEEFGVTMALWRRVGSDRMVLTIVEHSSSALSIVMREGQRLPVLLGSSGRVVATHLGLTKRQVQKEFKSLRWASPLSFETFWEEAERATEVGWATDRGNFAAGIQTVAAPVYEPGGRIAFTAVAFMFLGQYGDDKIVRMGESLTALGRELSRTIY</sequence>
<dbReference type="Pfam" id="PF09339">
    <property type="entry name" value="HTH_IclR"/>
    <property type="match status" value="1"/>
</dbReference>
<evidence type="ECO:0000256" key="4">
    <source>
        <dbReference type="SAM" id="MobiDB-lite"/>
    </source>
</evidence>
<evidence type="ECO:0000256" key="1">
    <source>
        <dbReference type="ARBA" id="ARBA00023015"/>
    </source>
</evidence>
<keyword evidence="8" id="KW-1185">Reference proteome</keyword>
<dbReference type="InterPro" id="IPR014757">
    <property type="entry name" value="Tscrpt_reg_IclR_C"/>
</dbReference>
<dbReference type="InterPro" id="IPR029016">
    <property type="entry name" value="GAF-like_dom_sf"/>
</dbReference>
<dbReference type="RefSeq" id="WP_275230630.1">
    <property type="nucleotide sequence ID" value="NZ_JARESE010000085.1"/>
</dbReference>
<dbReference type="InterPro" id="IPR050707">
    <property type="entry name" value="HTH_MetabolicPath_Reg"/>
</dbReference>
<keyword evidence="3" id="KW-0804">Transcription</keyword>
<keyword evidence="2" id="KW-0238">DNA-binding</keyword>
<feature type="domain" description="HTH iclR-type" evidence="5">
    <location>
        <begin position="38"/>
        <end position="100"/>
    </location>
</feature>
<dbReference type="PROSITE" id="PS51078">
    <property type="entry name" value="ICLR_ED"/>
    <property type="match status" value="1"/>
</dbReference>
<evidence type="ECO:0000259" key="5">
    <source>
        <dbReference type="PROSITE" id="PS51077"/>
    </source>
</evidence>
<comment type="caution">
    <text evidence="7">The sequence shown here is derived from an EMBL/GenBank/DDBJ whole genome shotgun (WGS) entry which is preliminary data.</text>
</comment>
<dbReference type="PROSITE" id="PS51077">
    <property type="entry name" value="HTH_ICLR"/>
    <property type="match status" value="1"/>
</dbReference>
<name>A0ABT5WXD7_9SPHN</name>
<dbReference type="SUPFAM" id="SSF55781">
    <property type="entry name" value="GAF domain-like"/>
    <property type="match status" value="1"/>
</dbReference>
<evidence type="ECO:0000256" key="2">
    <source>
        <dbReference type="ARBA" id="ARBA00023125"/>
    </source>
</evidence>
<accession>A0ABT5WXD7</accession>
<evidence type="ECO:0000256" key="3">
    <source>
        <dbReference type="ARBA" id="ARBA00023163"/>
    </source>
</evidence>
<dbReference type="PANTHER" id="PTHR30136">
    <property type="entry name" value="HELIX-TURN-HELIX TRANSCRIPTIONAL REGULATOR, ICLR FAMILY"/>
    <property type="match status" value="1"/>
</dbReference>
<reference evidence="7 8" key="1">
    <citation type="submission" date="2023-03" db="EMBL/GenBank/DDBJ databases">
        <title>NovoSphingobium album sp. nov. isolated from polycyclic aromatic hydrocarbons- and heavy-metal polluted soil.</title>
        <authorList>
            <person name="Liu Z."/>
            <person name="Wang K."/>
        </authorList>
    </citation>
    <scope>NUCLEOTIDE SEQUENCE [LARGE SCALE GENOMIC DNA]</scope>
    <source>
        <strain evidence="7 8">H3SJ31-1</strain>
    </source>
</reference>
<gene>
    <name evidence="7" type="ORF">PYV00_22720</name>
</gene>
<evidence type="ECO:0000259" key="6">
    <source>
        <dbReference type="PROSITE" id="PS51078"/>
    </source>
</evidence>
<dbReference type="Gene3D" id="3.30.450.40">
    <property type="match status" value="1"/>
</dbReference>
<protein>
    <submittedName>
        <fullName evidence="7">Helix-turn-helix domain-containing protein</fullName>
    </submittedName>
</protein>
<dbReference type="PANTHER" id="PTHR30136:SF24">
    <property type="entry name" value="HTH-TYPE TRANSCRIPTIONAL REPRESSOR ALLR"/>
    <property type="match status" value="1"/>
</dbReference>